<dbReference type="InterPro" id="IPR001474">
    <property type="entry name" value="GTP_CycHdrlase_I"/>
</dbReference>
<reference evidence="10 11" key="1">
    <citation type="submission" date="2019-08" db="EMBL/GenBank/DDBJ databases">
        <title>Deep-cultivation of Planctomycetes and their phenomic and genomic characterization uncovers novel biology.</title>
        <authorList>
            <person name="Wiegand S."/>
            <person name="Jogler M."/>
            <person name="Boedeker C."/>
            <person name="Pinto D."/>
            <person name="Vollmers J."/>
            <person name="Rivas-Marin E."/>
            <person name="Kohn T."/>
            <person name="Peeters S.H."/>
            <person name="Heuer A."/>
            <person name="Rast P."/>
            <person name="Oberbeckmann S."/>
            <person name="Bunk B."/>
            <person name="Jeske O."/>
            <person name="Meyerdierks A."/>
            <person name="Storesund J.E."/>
            <person name="Kallscheuer N."/>
            <person name="Luecker S."/>
            <person name="Lage O.M."/>
            <person name="Pohl T."/>
            <person name="Merkel B.J."/>
            <person name="Hornburger P."/>
            <person name="Mueller R.-W."/>
            <person name="Bruemmer F."/>
            <person name="Labrenz M."/>
            <person name="Spormann A.M."/>
            <person name="Op den Camp H."/>
            <person name="Overmann J."/>
            <person name="Amann R."/>
            <person name="Jetten M.S.M."/>
            <person name="Mascher T."/>
            <person name="Medema M.H."/>
            <person name="Devos D.P."/>
            <person name="Kaster A.-K."/>
            <person name="Ovreas L."/>
            <person name="Rohde M."/>
            <person name="Galperin M.Y."/>
            <person name="Jogler C."/>
        </authorList>
    </citation>
    <scope>NUCLEOTIDE SEQUENCE [LARGE SCALE GENOMIC DNA]</scope>
    <source>
        <strain evidence="10 11">OJF2</strain>
    </source>
</reference>
<evidence type="ECO:0000256" key="8">
    <source>
        <dbReference type="SAM" id="MobiDB-lite"/>
    </source>
</evidence>
<dbReference type="HAMAP" id="MF_00223">
    <property type="entry name" value="FolE"/>
    <property type="match status" value="1"/>
</dbReference>
<dbReference type="InterPro" id="IPR018234">
    <property type="entry name" value="GTP_CycHdrlase_I_CS"/>
</dbReference>
<dbReference type="GO" id="GO:0005737">
    <property type="term" value="C:cytoplasm"/>
    <property type="evidence" value="ECO:0007669"/>
    <property type="project" value="TreeGrafter"/>
</dbReference>
<protein>
    <recommendedName>
        <fullName evidence="7">GTP cyclohydrolase 1</fullName>
        <ecNumber evidence="7">3.5.4.16</ecNumber>
    </recommendedName>
    <alternativeName>
        <fullName evidence="7">GTP cyclohydrolase I</fullName>
        <shortName evidence="7">GTP-CH-I</shortName>
    </alternativeName>
</protein>
<dbReference type="PROSITE" id="PS00859">
    <property type="entry name" value="GTP_CYCLOHYDROL_1_1"/>
    <property type="match status" value="1"/>
</dbReference>
<keyword evidence="7" id="KW-0479">Metal-binding</keyword>
<dbReference type="NCBIfam" id="NF006826">
    <property type="entry name" value="PRK09347.1-3"/>
    <property type="match status" value="1"/>
</dbReference>
<comment type="catalytic activity">
    <reaction evidence="1 7">
        <text>GTP + H2O = 7,8-dihydroneopterin 3'-triphosphate + formate + H(+)</text>
        <dbReference type="Rhea" id="RHEA:17473"/>
        <dbReference type="ChEBI" id="CHEBI:15377"/>
        <dbReference type="ChEBI" id="CHEBI:15378"/>
        <dbReference type="ChEBI" id="CHEBI:15740"/>
        <dbReference type="ChEBI" id="CHEBI:37565"/>
        <dbReference type="ChEBI" id="CHEBI:58462"/>
        <dbReference type="EC" id="3.5.4.16"/>
    </reaction>
</comment>
<feature type="region of interest" description="Disordered" evidence="8">
    <location>
        <begin position="1"/>
        <end position="21"/>
    </location>
</feature>
<evidence type="ECO:0000256" key="2">
    <source>
        <dbReference type="ARBA" id="ARBA00005080"/>
    </source>
</evidence>
<dbReference type="AlphaFoldDB" id="A0A5B9W4Z5"/>
<dbReference type="NCBIfam" id="NF006825">
    <property type="entry name" value="PRK09347.1-2"/>
    <property type="match status" value="1"/>
</dbReference>
<keyword evidence="7" id="KW-0547">Nucleotide-binding</keyword>
<accession>A0A5B9W4Z5</accession>
<evidence type="ECO:0000256" key="1">
    <source>
        <dbReference type="ARBA" id="ARBA00001052"/>
    </source>
</evidence>
<comment type="subunit">
    <text evidence="4">Toroid-shaped homodecamer, composed of two pentamers of five dimers.</text>
</comment>
<dbReference type="OrthoDB" id="9801207at2"/>
<name>A0A5B9W4Z5_9BACT</name>
<evidence type="ECO:0000313" key="10">
    <source>
        <dbReference type="EMBL" id="QEH35776.1"/>
    </source>
</evidence>
<comment type="pathway">
    <text evidence="2 7">Cofactor biosynthesis; 7,8-dihydroneopterin triphosphate biosynthesis; 7,8-dihydroneopterin triphosphate from GTP: step 1/1.</text>
</comment>
<dbReference type="EC" id="3.5.4.16" evidence="7"/>
<feature type="domain" description="GTP cyclohydrolase I" evidence="9">
    <location>
        <begin position="27"/>
        <end position="203"/>
    </location>
</feature>
<feature type="binding site" evidence="7">
    <location>
        <position position="167"/>
    </location>
    <ligand>
        <name>Zn(2+)</name>
        <dbReference type="ChEBI" id="CHEBI:29105"/>
    </ligand>
</feature>
<evidence type="ECO:0000256" key="6">
    <source>
        <dbReference type="ARBA" id="ARBA00022801"/>
    </source>
</evidence>
<dbReference type="GO" id="GO:0003934">
    <property type="term" value="F:GTP cyclohydrolase I activity"/>
    <property type="evidence" value="ECO:0007669"/>
    <property type="project" value="UniProtKB-UniRule"/>
</dbReference>
<dbReference type="NCBIfam" id="TIGR00063">
    <property type="entry name" value="folE"/>
    <property type="match status" value="1"/>
</dbReference>
<dbReference type="RefSeq" id="WP_148595528.1">
    <property type="nucleotide sequence ID" value="NZ_CP042997.1"/>
</dbReference>
<dbReference type="EMBL" id="CP042997">
    <property type="protein sequence ID" value="QEH35776.1"/>
    <property type="molecule type" value="Genomic_DNA"/>
</dbReference>
<evidence type="ECO:0000313" key="11">
    <source>
        <dbReference type="Proteomes" id="UP000324233"/>
    </source>
</evidence>
<dbReference type="Gene3D" id="1.10.286.10">
    <property type="match status" value="1"/>
</dbReference>
<keyword evidence="7" id="KW-0342">GTP-binding</keyword>
<sequence>MEQTAAGDSGTGRGEPREAGRVDLERIRRAIREILLAVGEDPDREGLQETPDRVARMYAEVFQGLHQDPRVHLKKLFTQKYDEMVLVRDIRLVSFCEHHLLPVIGRAHVAYLPNGRVVGLSKIPRVIDVLAKRPQLQERLTEEVAELLMKELDAKGVAVVIEASHSCMTIRGVNKPDSSFVTSAVRGAFKERSATRAEVMSLIFGSKV</sequence>
<dbReference type="PANTHER" id="PTHR11109:SF7">
    <property type="entry name" value="GTP CYCLOHYDROLASE 1"/>
    <property type="match status" value="1"/>
</dbReference>
<dbReference type="GO" id="GO:0008270">
    <property type="term" value="F:zinc ion binding"/>
    <property type="evidence" value="ECO:0007669"/>
    <property type="project" value="UniProtKB-UniRule"/>
</dbReference>
<organism evidence="10 11">
    <name type="scientific">Aquisphaera giovannonii</name>
    <dbReference type="NCBI Taxonomy" id="406548"/>
    <lineage>
        <taxon>Bacteria</taxon>
        <taxon>Pseudomonadati</taxon>
        <taxon>Planctomycetota</taxon>
        <taxon>Planctomycetia</taxon>
        <taxon>Isosphaerales</taxon>
        <taxon>Isosphaeraceae</taxon>
        <taxon>Aquisphaera</taxon>
    </lineage>
</organism>
<dbReference type="GO" id="GO:0005525">
    <property type="term" value="F:GTP binding"/>
    <property type="evidence" value="ECO:0007669"/>
    <property type="project" value="UniProtKB-KW"/>
</dbReference>
<keyword evidence="7" id="KW-0862">Zinc</keyword>
<dbReference type="InterPro" id="IPR043134">
    <property type="entry name" value="GTP-CH-I_N"/>
</dbReference>
<dbReference type="SUPFAM" id="SSF55620">
    <property type="entry name" value="Tetrahydrobiopterin biosynthesis enzymes-like"/>
    <property type="match status" value="1"/>
</dbReference>
<proteinExistence type="inferred from homology"/>
<dbReference type="GO" id="GO:0006729">
    <property type="term" value="P:tetrahydrobiopterin biosynthetic process"/>
    <property type="evidence" value="ECO:0007669"/>
    <property type="project" value="TreeGrafter"/>
</dbReference>
<dbReference type="InterPro" id="IPR020602">
    <property type="entry name" value="GTP_CycHdrlase_I_dom"/>
</dbReference>
<comment type="similarity">
    <text evidence="3 7">Belongs to the GTP cyclohydrolase I family.</text>
</comment>
<keyword evidence="11" id="KW-1185">Reference proteome</keyword>
<keyword evidence="5 7" id="KW-0554">One-carbon metabolism</keyword>
<dbReference type="FunFam" id="1.10.286.10:FF:000001">
    <property type="entry name" value="GTP cyclohydrolase 1"/>
    <property type="match status" value="1"/>
</dbReference>
<evidence type="ECO:0000256" key="5">
    <source>
        <dbReference type="ARBA" id="ARBA00022563"/>
    </source>
</evidence>
<dbReference type="PROSITE" id="PS00860">
    <property type="entry name" value="GTP_CYCLOHYDROL_1_2"/>
    <property type="match status" value="1"/>
</dbReference>
<evidence type="ECO:0000256" key="3">
    <source>
        <dbReference type="ARBA" id="ARBA00008085"/>
    </source>
</evidence>
<dbReference type="GO" id="GO:0046654">
    <property type="term" value="P:tetrahydrofolate biosynthetic process"/>
    <property type="evidence" value="ECO:0007669"/>
    <property type="project" value="UniProtKB-UniRule"/>
</dbReference>
<keyword evidence="6 7" id="KW-0378">Hydrolase</keyword>
<dbReference type="KEGG" id="agv:OJF2_43330"/>
<comment type="subunit">
    <text evidence="7">Homopolymer.</text>
</comment>
<dbReference type="GO" id="GO:0006730">
    <property type="term" value="P:one-carbon metabolic process"/>
    <property type="evidence" value="ECO:0007669"/>
    <property type="project" value="UniProtKB-UniRule"/>
</dbReference>
<dbReference type="Gene3D" id="3.30.1130.10">
    <property type="match status" value="1"/>
</dbReference>
<dbReference type="InterPro" id="IPR043133">
    <property type="entry name" value="GTP-CH-I_C/QueF"/>
</dbReference>
<dbReference type="UniPathway" id="UPA00848">
    <property type="reaction ID" value="UER00151"/>
</dbReference>
<evidence type="ECO:0000256" key="4">
    <source>
        <dbReference type="ARBA" id="ARBA00011857"/>
    </source>
</evidence>
<feature type="binding site" evidence="7">
    <location>
        <position position="96"/>
    </location>
    <ligand>
        <name>Zn(2+)</name>
        <dbReference type="ChEBI" id="CHEBI:29105"/>
    </ligand>
</feature>
<dbReference type="Proteomes" id="UP000324233">
    <property type="component" value="Chromosome"/>
</dbReference>
<feature type="binding site" evidence="7">
    <location>
        <position position="99"/>
    </location>
    <ligand>
        <name>Zn(2+)</name>
        <dbReference type="ChEBI" id="CHEBI:29105"/>
    </ligand>
</feature>
<gene>
    <name evidence="7 10" type="primary">folE</name>
    <name evidence="10" type="ORF">OJF2_43330</name>
</gene>
<dbReference type="FunFam" id="3.30.1130.10:FF:000001">
    <property type="entry name" value="GTP cyclohydrolase 1"/>
    <property type="match status" value="1"/>
</dbReference>
<dbReference type="Pfam" id="PF01227">
    <property type="entry name" value="GTP_cyclohydroI"/>
    <property type="match status" value="1"/>
</dbReference>
<dbReference type="PANTHER" id="PTHR11109">
    <property type="entry name" value="GTP CYCLOHYDROLASE I"/>
    <property type="match status" value="1"/>
</dbReference>
<evidence type="ECO:0000259" key="9">
    <source>
        <dbReference type="Pfam" id="PF01227"/>
    </source>
</evidence>
<evidence type="ECO:0000256" key="7">
    <source>
        <dbReference type="HAMAP-Rule" id="MF_00223"/>
    </source>
</evidence>